<evidence type="ECO:0000256" key="1">
    <source>
        <dbReference type="ARBA" id="ARBA00022676"/>
    </source>
</evidence>
<dbReference type="KEGG" id="mcad:Pan265_03500"/>
<keyword evidence="1 4" id="KW-0328">Glycosyltransferase</keyword>
<dbReference type="GO" id="GO:0016757">
    <property type="term" value="F:glycosyltransferase activity"/>
    <property type="evidence" value="ECO:0007669"/>
    <property type="project" value="UniProtKB-KW"/>
</dbReference>
<keyword evidence="5" id="KW-1185">Reference proteome</keyword>
<keyword evidence="2 4" id="KW-0808">Transferase</keyword>
<evidence type="ECO:0000313" key="4">
    <source>
        <dbReference type="EMBL" id="QDU70522.1"/>
    </source>
</evidence>
<gene>
    <name evidence="4" type="ORF">Pan265_03500</name>
</gene>
<evidence type="ECO:0000313" key="5">
    <source>
        <dbReference type="Proteomes" id="UP000320386"/>
    </source>
</evidence>
<dbReference type="InterPro" id="IPR023296">
    <property type="entry name" value="Glyco_hydro_beta-prop_sf"/>
</dbReference>
<reference evidence="4 5" key="1">
    <citation type="submission" date="2019-02" db="EMBL/GenBank/DDBJ databases">
        <title>Deep-cultivation of Planctomycetes and their phenomic and genomic characterization uncovers novel biology.</title>
        <authorList>
            <person name="Wiegand S."/>
            <person name="Jogler M."/>
            <person name="Boedeker C."/>
            <person name="Pinto D."/>
            <person name="Vollmers J."/>
            <person name="Rivas-Marin E."/>
            <person name="Kohn T."/>
            <person name="Peeters S.H."/>
            <person name="Heuer A."/>
            <person name="Rast P."/>
            <person name="Oberbeckmann S."/>
            <person name="Bunk B."/>
            <person name="Jeske O."/>
            <person name="Meyerdierks A."/>
            <person name="Storesund J.E."/>
            <person name="Kallscheuer N."/>
            <person name="Luecker S."/>
            <person name="Lage O.M."/>
            <person name="Pohl T."/>
            <person name="Merkel B.J."/>
            <person name="Hornburger P."/>
            <person name="Mueller R.-W."/>
            <person name="Bruemmer F."/>
            <person name="Labrenz M."/>
            <person name="Spormann A.M."/>
            <person name="Op den Camp H."/>
            <person name="Overmann J."/>
            <person name="Amann R."/>
            <person name="Jetten M.S.M."/>
            <person name="Mascher T."/>
            <person name="Medema M.H."/>
            <person name="Devos D.P."/>
            <person name="Kaster A.-K."/>
            <person name="Ovreas L."/>
            <person name="Rohde M."/>
            <person name="Galperin M.Y."/>
            <person name="Jogler C."/>
        </authorList>
    </citation>
    <scope>NUCLEOTIDE SEQUENCE [LARGE SCALE GENOMIC DNA]</scope>
    <source>
        <strain evidence="4 5">Pan265</strain>
    </source>
</reference>
<accession>A0A518BU50</accession>
<dbReference type="SUPFAM" id="SSF75005">
    <property type="entry name" value="Arabinanase/levansucrase/invertase"/>
    <property type="match status" value="1"/>
</dbReference>
<dbReference type="Proteomes" id="UP000320386">
    <property type="component" value="Chromosome"/>
</dbReference>
<dbReference type="EMBL" id="CP036280">
    <property type="protein sequence ID" value="QDU70522.1"/>
    <property type="molecule type" value="Genomic_DNA"/>
</dbReference>
<protein>
    <submittedName>
        <fullName evidence="4">Beta-1,4-mannooligosaccharide phosphorylase</fullName>
        <ecNumber evidence="4">2.4.1.-</ecNumber>
    </submittedName>
</protein>
<comment type="similarity">
    <text evidence="3">Belongs to the glycosyl hydrolase 130 family.</text>
</comment>
<dbReference type="CDD" id="cd08993">
    <property type="entry name" value="GH130"/>
    <property type="match status" value="1"/>
</dbReference>
<dbReference type="Pfam" id="PF04041">
    <property type="entry name" value="Glyco_hydro_130"/>
    <property type="match status" value="1"/>
</dbReference>
<dbReference type="PANTHER" id="PTHR34106">
    <property type="entry name" value="GLYCOSIDASE"/>
    <property type="match status" value="1"/>
</dbReference>
<sequence>MRFHNYNVVERYEGNPILTGKDFPDAYHIIHVFNSGIIKYRGKYLMVCRCEDAGLKAYFWIAESDDGLIFTPRPKPIPMPEQDADYQKYAEINIYDPRVTQIGDTYYLMHAAHSRYDCRGALQSTKDFETFTWHGFVTDAGNRNCVLFPEKFNDLYVRLDRPLTTWDSGDMWISYSPDLIHWGRGDCIMPKSDVPWAWSKVGAGAVPIKTDQGWLNIFHGVRSQAKAHLIYQLGVCLHDLNDPSKIIKLSRKPILTPTMDYELHGQTPSVVFTAGCVVEDDGSIKVYYGGADTVQCVGFTTIDRLLAICDEP</sequence>
<organism evidence="4 5">
    <name type="scientific">Mucisphaera calidilacus</name>
    <dbReference type="NCBI Taxonomy" id="2527982"/>
    <lineage>
        <taxon>Bacteria</taxon>
        <taxon>Pseudomonadati</taxon>
        <taxon>Planctomycetota</taxon>
        <taxon>Phycisphaerae</taxon>
        <taxon>Phycisphaerales</taxon>
        <taxon>Phycisphaeraceae</taxon>
        <taxon>Mucisphaera</taxon>
    </lineage>
</organism>
<evidence type="ECO:0000256" key="2">
    <source>
        <dbReference type="ARBA" id="ARBA00022679"/>
    </source>
</evidence>
<dbReference type="InterPro" id="IPR007184">
    <property type="entry name" value="Mannoside_phosphorylase"/>
</dbReference>
<dbReference type="RefSeq" id="WP_145444689.1">
    <property type="nucleotide sequence ID" value="NZ_CP036280.1"/>
</dbReference>
<dbReference type="EC" id="2.4.1.-" evidence="4"/>
<dbReference type="PANTHER" id="PTHR34106:SF5">
    <property type="entry name" value="GLYCOSIDASE"/>
    <property type="match status" value="1"/>
</dbReference>
<proteinExistence type="inferred from homology"/>
<evidence type="ECO:0000256" key="3">
    <source>
        <dbReference type="ARBA" id="ARBA00024356"/>
    </source>
</evidence>
<name>A0A518BU50_9BACT</name>
<dbReference type="OrthoDB" id="9759709at2"/>
<dbReference type="AlphaFoldDB" id="A0A518BU50"/>
<dbReference type="Gene3D" id="2.115.10.20">
    <property type="entry name" value="Glycosyl hydrolase domain, family 43"/>
    <property type="match status" value="1"/>
</dbReference>
<dbReference type="PIRSF" id="PIRSF016202">
    <property type="entry name" value="PH1107"/>
    <property type="match status" value="1"/>
</dbReference>